<evidence type="ECO:0000259" key="9">
    <source>
        <dbReference type="Pfam" id="PF03959"/>
    </source>
</evidence>
<dbReference type="STRING" id="33528.ENSGAFP00000000432"/>
<dbReference type="Gene3D" id="3.40.50.1820">
    <property type="entry name" value="alpha/beta hydrolase"/>
    <property type="match status" value="1"/>
</dbReference>
<dbReference type="AlphaFoldDB" id="A0A315VHI1"/>
<comment type="function">
    <text evidence="7">Exhibits ester hydrolase activity with a strong preference for long-chain alkyl ester substrates and high selectivity against a variety of short, branched, and substituted esters. Is able to hydrolyze ester bonds within a wide range of p-nitrophenyl derivatives (C2-C14) in vitro, with a strong preference toward substrates of &gt;8 carbons.</text>
</comment>
<gene>
    <name evidence="10" type="ORF">CCH79_00002342</name>
</gene>
<dbReference type="SUPFAM" id="SSF53474">
    <property type="entry name" value="alpha/beta-Hydrolases"/>
    <property type="match status" value="1"/>
</dbReference>
<dbReference type="Pfam" id="PF03959">
    <property type="entry name" value="FSH1"/>
    <property type="match status" value="1"/>
</dbReference>
<evidence type="ECO:0000256" key="4">
    <source>
        <dbReference type="ARBA" id="ARBA00022801"/>
    </source>
</evidence>
<dbReference type="PANTHER" id="PTHR48070:SF6">
    <property type="entry name" value="ESTERASE OVCA2"/>
    <property type="match status" value="1"/>
</dbReference>
<evidence type="ECO:0000256" key="1">
    <source>
        <dbReference type="ARBA" id="ARBA00005863"/>
    </source>
</evidence>
<reference evidence="10 11" key="1">
    <citation type="journal article" date="2018" name="G3 (Bethesda)">
        <title>A High-Quality Reference Genome for the Invasive Mosquitofish Gambusia affinis Using a Chicago Library.</title>
        <authorList>
            <person name="Hoffberg S.L."/>
            <person name="Troendle N.J."/>
            <person name="Glenn T.C."/>
            <person name="Mahmud O."/>
            <person name="Louha S."/>
            <person name="Chalopin D."/>
            <person name="Bennetzen J.L."/>
            <person name="Mauricio R."/>
        </authorList>
    </citation>
    <scope>NUCLEOTIDE SEQUENCE [LARGE SCALE GENOMIC DNA]</scope>
    <source>
        <strain evidence="10">NE01/NJP1002.9</strain>
        <tissue evidence="10">Muscle</tissue>
    </source>
</reference>
<dbReference type="GO" id="GO:0106435">
    <property type="term" value="F:carboxylesterase activity"/>
    <property type="evidence" value="ECO:0007669"/>
    <property type="project" value="UniProtKB-EC"/>
</dbReference>
<dbReference type="InterPro" id="IPR005645">
    <property type="entry name" value="FSH-like_dom"/>
</dbReference>
<accession>A0A315VHI1</accession>
<proteinExistence type="inferred from homology"/>
<evidence type="ECO:0000256" key="3">
    <source>
        <dbReference type="ARBA" id="ARBA00022487"/>
    </source>
</evidence>
<dbReference type="Proteomes" id="UP000250572">
    <property type="component" value="Unassembled WGS sequence"/>
</dbReference>
<dbReference type="InterPro" id="IPR029058">
    <property type="entry name" value="AB_hydrolase_fold"/>
</dbReference>
<dbReference type="EC" id="3.1.1.1" evidence="5"/>
<evidence type="ECO:0000256" key="7">
    <source>
        <dbReference type="ARBA" id="ARBA00093420"/>
    </source>
</evidence>
<dbReference type="GO" id="GO:0005737">
    <property type="term" value="C:cytoplasm"/>
    <property type="evidence" value="ECO:0007669"/>
    <property type="project" value="TreeGrafter"/>
</dbReference>
<dbReference type="PANTHER" id="PTHR48070">
    <property type="entry name" value="ESTERASE OVCA2"/>
    <property type="match status" value="1"/>
</dbReference>
<comment type="similarity">
    <text evidence="1">Belongs to the LovG family.</text>
</comment>
<dbReference type="InterPro" id="IPR050593">
    <property type="entry name" value="LovG"/>
</dbReference>
<keyword evidence="4" id="KW-0378">Hydrolase</keyword>
<evidence type="ECO:0000256" key="8">
    <source>
        <dbReference type="ARBA" id="ARBA00093679"/>
    </source>
</evidence>
<feature type="domain" description="Serine hydrolase" evidence="9">
    <location>
        <begin position="3"/>
        <end position="216"/>
    </location>
</feature>
<evidence type="ECO:0000313" key="11">
    <source>
        <dbReference type="Proteomes" id="UP000250572"/>
    </source>
</evidence>
<dbReference type="FunFam" id="3.40.50.1820:FF:000073">
    <property type="entry name" value="esterase OVCA2 isoform X6"/>
    <property type="match status" value="1"/>
</dbReference>
<sequence length="233" mass="25948">MAPLRVLCIHGYRQNGSSFREKTGALRKLLKKQLELVYITAPLTVQTAATEAVSNQENNSVPAAGGGEEPRGWWFSDIQARSFSAQQQCEKSLGLDDSISAVREAVKTQGPFDGVLGFSQGAAFVAMLCSLQEQKLELEFNFRFAILVASFRSACEEHQKFYDAPLQIPSLHVFGLEDRVIPDSMSRDLLPCFQDPHVLIHPGGHFVPAAAAQRQMYQDFLKRFHCSKIVEKC</sequence>
<keyword evidence="11" id="KW-1185">Reference proteome</keyword>
<dbReference type="EMBL" id="NHOQ01001678">
    <property type="protein sequence ID" value="PWA22908.1"/>
    <property type="molecule type" value="Genomic_DNA"/>
</dbReference>
<comment type="catalytic activity">
    <reaction evidence="6">
        <text>a carboxylic ester + H2O = an alcohol + a carboxylate + H(+)</text>
        <dbReference type="Rhea" id="RHEA:21164"/>
        <dbReference type="ChEBI" id="CHEBI:15377"/>
        <dbReference type="ChEBI" id="CHEBI:15378"/>
        <dbReference type="ChEBI" id="CHEBI:29067"/>
        <dbReference type="ChEBI" id="CHEBI:30879"/>
        <dbReference type="ChEBI" id="CHEBI:33308"/>
        <dbReference type="EC" id="3.1.1.1"/>
    </reaction>
</comment>
<keyword evidence="3" id="KW-0719">Serine esterase</keyword>
<evidence type="ECO:0000256" key="5">
    <source>
        <dbReference type="ARBA" id="ARBA00039155"/>
    </source>
</evidence>
<comment type="caution">
    <text evidence="10">The sequence shown here is derived from an EMBL/GenBank/DDBJ whole genome shotgun (WGS) entry which is preliminary data.</text>
</comment>
<dbReference type="GO" id="GO:0005634">
    <property type="term" value="C:nucleus"/>
    <property type="evidence" value="ECO:0007669"/>
    <property type="project" value="TreeGrafter"/>
</dbReference>
<evidence type="ECO:0000256" key="2">
    <source>
        <dbReference type="ARBA" id="ARBA00021974"/>
    </source>
</evidence>
<name>A0A315VHI1_GAMAF</name>
<dbReference type="GO" id="GO:0032526">
    <property type="term" value="P:response to retinoic acid"/>
    <property type="evidence" value="ECO:0007669"/>
    <property type="project" value="TreeGrafter"/>
</dbReference>
<evidence type="ECO:0000256" key="6">
    <source>
        <dbReference type="ARBA" id="ARBA00051142"/>
    </source>
</evidence>
<organism evidence="10 11">
    <name type="scientific">Gambusia affinis</name>
    <name type="common">Western mosquitofish</name>
    <name type="synonym">Heterandria affinis</name>
    <dbReference type="NCBI Taxonomy" id="33528"/>
    <lineage>
        <taxon>Eukaryota</taxon>
        <taxon>Metazoa</taxon>
        <taxon>Chordata</taxon>
        <taxon>Craniata</taxon>
        <taxon>Vertebrata</taxon>
        <taxon>Euteleostomi</taxon>
        <taxon>Actinopterygii</taxon>
        <taxon>Neopterygii</taxon>
        <taxon>Teleostei</taxon>
        <taxon>Neoteleostei</taxon>
        <taxon>Acanthomorphata</taxon>
        <taxon>Ovalentaria</taxon>
        <taxon>Atherinomorphae</taxon>
        <taxon>Cyprinodontiformes</taxon>
        <taxon>Poeciliidae</taxon>
        <taxon>Poeciliinae</taxon>
        <taxon>Gambusia</taxon>
    </lineage>
</organism>
<evidence type="ECO:0000313" key="10">
    <source>
        <dbReference type="EMBL" id="PWA22908.1"/>
    </source>
</evidence>
<protein>
    <recommendedName>
        <fullName evidence="2">Esterase OVCA2</fullName>
        <ecNumber evidence="5">3.1.1.1</ecNumber>
    </recommendedName>
    <alternativeName>
        <fullName evidence="8">OVCA2 serine hydrolase domain-containing protein</fullName>
    </alternativeName>
</protein>